<dbReference type="EMBL" id="CM043015">
    <property type="protein sequence ID" value="KAI4471514.1"/>
    <property type="molecule type" value="Genomic_DNA"/>
</dbReference>
<comment type="caution">
    <text evidence="1">The sequence shown here is derived from an EMBL/GenBank/DDBJ whole genome shotgun (WGS) entry which is preliminary data.</text>
</comment>
<accession>A0ACB9TXZ7</accession>
<reference evidence="1" key="1">
    <citation type="submission" date="2022-04" db="EMBL/GenBank/DDBJ databases">
        <title>Chromosome-scale genome assembly of Holotrichia oblita Faldermann.</title>
        <authorList>
            <person name="Rongchong L."/>
        </authorList>
    </citation>
    <scope>NUCLEOTIDE SEQUENCE</scope>
    <source>
        <strain evidence="1">81SQS9</strain>
    </source>
</reference>
<proteinExistence type="predicted"/>
<protein>
    <submittedName>
        <fullName evidence="1">Zinc finger protein</fullName>
    </submittedName>
</protein>
<evidence type="ECO:0000313" key="2">
    <source>
        <dbReference type="Proteomes" id="UP001056778"/>
    </source>
</evidence>
<name>A0ACB9TXZ7_HOLOL</name>
<evidence type="ECO:0000313" key="1">
    <source>
        <dbReference type="EMBL" id="KAI4471514.1"/>
    </source>
</evidence>
<gene>
    <name evidence="1" type="ORF">MML48_1g19924</name>
</gene>
<keyword evidence="2" id="KW-1185">Reference proteome</keyword>
<dbReference type="Proteomes" id="UP001056778">
    <property type="component" value="Chromosome 1"/>
</dbReference>
<organism evidence="1 2">
    <name type="scientific">Holotrichia oblita</name>
    <name type="common">Chafer beetle</name>
    <dbReference type="NCBI Taxonomy" id="644536"/>
    <lineage>
        <taxon>Eukaryota</taxon>
        <taxon>Metazoa</taxon>
        <taxon>Ecdysozoa</taxon>
        <taxon>Arthropoda</taxon>
        <taxon>Hexapoda</taxon>
        <taxon>Insecta</taxon>
        <taxon>Pterygota</taxon>
        <taxon>Neoptera</taxon>
        <taxon>Endopterygota</taxon>
        <taxon>Coleoptera</taxon>
        <taxon>Polyphaga</taxon>
        <taxon>Scarabaeiformia</taxon>
        <taxon>Scarabaeidae</taxon>
        <taxon>Melolonthinae</taxon>
        <taxon>Holotrichia</taxon>
    </lineage>
</organism>
<sequence>MRSRNTCPENEVLFLQPVIPEEGRRNHFKPFPIELIKEEVLLTTDNDTEIVDNDPLGANNLLCIVCQEDYATPSNLIAHQKLFHTVPTTNIQLENQCHVCRKTYCSSSALRHHMRIHEKDITKAKPYFCEKCGQRFSQKCSLISHYIIHTGDRPFKCRYCQNAFPRKDSVVRHEQIHTDEKPFGDSILSNLHIYAEKKRKRKTESTTGGKSKNNLLIGEKIDNTDKALWYCSCNNTYQFFYSEESLRTHEMVVHRNKQTEDYIFSESTNSYTCKLCNQIFTTKFEILAHLSNEKCKAFDKFTDHRVGNLVDVPLTCLVCQMKYSCTSDLFEHQRMCHTAPIENEPSDYRCQICNKIYTSNSSLKTHMRCHQNRPHRCETCGKSFTHQVHLTNHNRIHTGEKPHKCDFCPQAFLMKTQLVKHRRTHTNETPYCCEVCGKAFNDKCNLLRHNKIHTGEKPYKCKLCQLAFIRKDDLIRHERVHTGEKPYCCEICGKCFRAKKGLVGHNRVHTGDKPFKCKYCSRAFALKSNLVDHERIHTGDQRYQCEHCDKRFNSKSYLISHSTIHTGKKPFKCSHCQQEFAWRINLIEHERVHTGERPHRCSHCGEQFKYASAYRTHIKLHTGKGFNCSFCNRYYAWKASLEKHVPSCSKRPDKQVKRNKKKK</sequence>